<dbReference type="GO" id="GO:0003676">
    <property type="term" value="F:nucleic acid binding"/>
    <property type="evidence" value="ECO:0007669"/>
    <property type="project" value="InterPro"/>
</dbReference>
<dbReference type="PANTHER" id="PTHR15749:SF4">
    <property type="entry name" value="FANCONI-ASSOCIATED NUCLEASE 1"/>
    <property type="match status" value="1"/>
</dbReference>
<evidence type="ECO:0000256" key="1">
    <source>
        <dbReference type="ARBA" id="ARBA00000983"/>
    </source>
</evidence>
<proteinExistence type="inferred from homology"/>
<keyword evidence="9" id="KW-0460">Magnesium</keyword>
<dbReference type="InterPro" id="IPR049125">
    <property type="entry name" value="FAN1-like_WH"/>
</dbReference>
<protein>
    <recommendedName>
        <fullName evidence="5">phosphodiesterase I</fullName>
        <ecNumber evidence="5">3.1.4.1</ecNumber>
    </recommendedName>
</protein>
<dbReference type="GO" id="GO:0036297">
    <property type="term" value="P:interstrand cross-link repair"/>
    <property type="evidence" value="ECO:0007669"/>
    <property type="project" value="InterPro"/>
</dbReference>
<dbReference type="InterPro" id="IPR033315">
    <property type="entry name" value="Fan1-like"/>
</dbReference>
<dbReference type="Gene3D" id="3.40.1350.10">
    <property type="match status" value="1"/>
</dbReference>
<keyword evidence="7" id="KW-0479">Metal-binding</keyword>
<comment type="catalytic activity">
    <reaction evidence="1">
        <text>Hydrolytically removes 5'-nucleotides successively from the 3'-hydroxy termini of 3'-hydroxy-terminated oligonucleotides.</text>
        <dbReference type="EC" id="3.1.4.1"/>
    </reaction>
</comment>
<feature type="domain" description="VRR-NUC" evidence="11">
    <location>
        <begin position="448"/>
        <end position="561"/>
    </location>
</feature>
<name>A0A1M4URZ4_9GAMM</name>
<dbReference type="GO" id="GO:0004528">
    <property type="term" value="F:phosphodiesterase I activity"/>
    <property type="evidence" value="ECO:0007669"/>
    <property type="project" value="UniProtKB-EC"/>
</dbReference>
<dbReference type="PANTHER" id="PTHR15749">
    <property type="entry name" value="FANCONI-ASSOCIATED NUCLEASE 1"/>
    <property type="match status" value="1"/>
</dbReference>
<dbReference type="Pfam" id="PF08774">
    <property type="entry name" value="VRR_NUC"/>
    <property type="match status" value="1"/>
</dbReference>
<dbReference type="GO" id="GO:0046872">
    <property type="term" value="F:metal ion binding"/>
    <property type="evidence" value="ECO:0007669"/>
    <property type="project" value="UniProtKB-KW"/>
</dbReference>
<keyword evidence="10" id="KW-0464">Manganese</keyword>
<dbReference type="Proteomes" id="UP000184170">
    <property type="component" value="Unassembled WGS sequence"/>
</dbReference>
<accession>A0A1M4URZ4</accession>
<dbReference type="AlphaFoldDB" id="A0A1M4URZ4"/>
<comment type="cofactor">
    <cofactor evidence="3">
        <name>Mg(2+)</name>
        <dbReference type="ChEBI" id="CHEBI:18420"/>
    </cofactor>
</comment>
<evidence type="ECO:0000313" key="12">
    <source>
        <dbReference type="EMBL" id="SHE59455.1"/>
    </source>
</evidence>
<dbReference type="EMBL" id="FQVA01000001">
    <property type="protein sequence ID" value="SHE59455.1"/>
    <property type="molecule type" value="Genomic_DNA"/>
</dbReference>
<keyword evidence="13" id="KW-1185">Reference proteome</keyword>
<comment type="similarity">
    <text evidence="4">Belongs to the FAN1 family.</text>
</comment>
<organism evidence="12 13">
    <name type="scientific">Microbulbifer donghaiensis</name>
    <dbReference type="NCBI Taxonomy" id="494016"/>
    <lineage>
        <taxon>Bacteria</taxon>
        <taxon>Pseudomonadati</taxon>
        <taxon>Pseudomonadota</taxon>
        <taxon>Gammaproteobacteria</taxon>
        <taxon>Cellvibrionales</taxon>
        <taxon>Microbulbiferaceae</taxon>
        <taxon>Microbulbifer</taxon>
    </lineage>
</organism>
<dbReference type="InterPro" id="IPR011856">
    <property type="entry name" value="tRNA_endonuc-like_dom_sf"/>
</dbReference>
<dbReference type="SMART" id="SM00990">
    <property type="entry name" value="VRR_NUC"/>
    <property type="match status" value="1"/>
</dbReference>
<keyword evidence="6" id="KW-0540">Nuclease</keyword>
<evidence type="ECO:0000256" key="3">
    <source>
        <dbReference type="ARBA" id="ARBA00001946"/>
    </source>
</evidence>
<dbReference type="Pfam" id="PF21315">
    <property type="entry name" value="FAN1_HTH"/>
    <property type="match status" value="1"/>
</dbReference>
<dbReference type="EC" id="3.1.4.1" evidence="5"/>
<evidence type="ECO:0000256" key="5">
    <source>
        <dbReference type="ARBA" id="ARBA00012029"/>
    </source>
</evidence>
<evidence type="ECO:0000256" key="7">
    <source>
        <dbReference type="ARBA" id="ARBA00022723"/>
    </source>
</evidence>
<dbReference type="InterPro" id="IPR014883">
    <property type="entry name" value="VRR_NUC"/>
</dbReference>
<evidence type="ECO:0000256" key="10">
    <source>
        <dbReference type="ARBA" id="ARBA00023211"/>
    </source>
</evidence>
<evidence type="ECO:0000256" key="4">
    <source>
        <dbReference type="ARBA" id="ARBA00005533"/>
    </source>
</evidence>
<evidence type="ECO:0000256" key="9">
    <source>
        <dbReference type="ARBA" id="ARBA00022842"/>
    </source>
</evidence>
<keyword evidence="8" id="KW-0378">Hydrolase</keyword>
<reference evidence="13" key="1">
    <citation type="submission" date="2016-11" db="EMBL/GenBank/DDBJ databases">
        <authorList>
            <person name="Varghese N."/>
            <person name="Submissions S."/>
        </authorList>
    </citation>
    <scope>NUCLEOTIDE SEQUENCE [LARGE SCALE GENOMIC DNA]</scope>
    <source>
        <strain evidence="13">CGMCC 1.7063</strain>
    </source>
</reference>
<evidence type="ECO:0000256" key="2">
    <source>
        <dbReference type="ARBA" id="ARBA00001936"/>
    </source>
</evidence>
<dbReference type="RefSeq" id="WP_073270651.1">
    <property type="nucleotide sequence ID" value="NZ_FQVA01000001.1"/>
</dbReference>
<evidence type="ECO:0000256" key="6">
    <source>
        <dbReference type="ARBA" id="ARBA00022722"/>
    </source>
</evidence>
<dbReference type="OrthoDB" id="9803913at2"/>
<dbReference type="STRING" id="494016.SAMN04487965_0236"/>
<comment type="cofactor">
    <cofactor evidence="2">
        <name>Mn(2+)</name>
        <dbReference type="ChEBI" id="CHEBI:29035"/>
    </cofactor>
</comment>
<evidence type="ECO:0000313" key="13">
    <source>
        <dbReference type="Proteomes" id="UP000184170"/>
    </source>
</evidence>
<sequence length="564" mass="64434">MGEPVELAPDYYLSNFRALVDFVVARYEGLLSDRERRFYHDFRALELNSQRLYVRLLSRKGVPSSRGALFRLGKLNYVEIENLPLAAEQLVTADLLQRDPALALEEMLPLFSKAELQACSPVPLPKALKRPALELALLELHDEAPALRNALAAGETLLAVQAAEHFETFKLCFFGNLNQDLTDYVLRDLGMYRYENYPLDRKNLPFQSRAQIDRHLRYYDCLELLDGALEAGPEEILALAEQLPEVSDGDATLHRRLDRLRLTLARQLERLEALDAADRLYRACARPPARERRARIAVTRGDIDTGLALCGEILAAPHNEAEQVFAESFGYRTAKKAKQLGGWQPPERCKPPTETVVLPPAPDRVELLAAAYLELGSPSAEPDPFPHQCFYVENTLFNGVLGLYVWDILFSPVPGAFFNPFQVAPSDFRTGDFFLQRRVAFEQRLAELDVEHLARRVWRHYRQKYGVANPLVAWEALPEPLLQLALERIPADHWHRLFRRLLSDIGHHRNGLPDLILFPSSGGYELVEVKGPGDRLQQNQQRWLAYFARHQIPHRVLHVEWQQP</sequence>
<evidence type="ECO:0000259" key="11">
    <source>
        <dbReference type="SMART" id="SM00990"/>
    </source>
</evidence>
<gene>
    <name evidence="12" type="ORF">SAMN04487965_0236</name>
</gene>
<evidence type="ECO:0000256" key="8">
    <source>
        <dbReference type="ARBA" id="ARBA00022801"/>
    </source>
</evidence>